<evidence type="ECO:0000313" key="1">
    <source>
        <dbReference type="EMBL" id="EPX60302.1"/>
    </source>
</evidence>
<comment type="caution">
    <text evidence="1">The sequence shown here is derived from an EMBL/GenBank/DDBJ whole genome shotgun (WGS) entry which is preliminary data.</text>
</comment>
<dbReference type="EMBL" id="ANAH02000014">
    <property type="protein sequence ID" value="EPX60302.1"/>
    <property type="molecule type" value="Genomic_DNA"/>
</dbReference>
<dbReference type="Proteomes" id="UP000011682">
    <property type="component" value="Unassembled WGS sequence"/>
</dbReference>
<name>S9PDC5_CYSF2</name>
<sequence length="43" mass="4929">MTNWGDQILIYDLNTGKPIDFFSVLNFYYASGVEAVPTITWLN</sequence>
<keyword evidence="2" id="KW-1185">Reference proteome</keyword>
<proteinExistence type="predicted"/>
<accession>S9PDC5</accession>
<organism evidence="1 2">
    <name type="scientific">Cystobacter fuscus (strain ATCC 25194 / DSM 2262 / NBRC 100088 / M29)</name>
    <dbReference type="NCBI Taxonomy" id="1242864"/>
    <lineage>
        <taxon>Bacteria</taxon>
        <taxon>Pseudomonadati</taxon>
        <taxon>Myxococcota</taxon>
        <taxon>Myxococcia</taxon>
        <taxon>Myxococcales</taxon>
        <taxon>Cystobacterineae</taxon>
        <taxon>Archangiaceae</taxon>
        <taxon>Cystobacter</taxon>
    </lineage>
</organism>
<evidence type="ECO:0000313" key="2">
    <source>
        <dbReference type="Proteomes" id="UP000011682"/>
    </source>
</evidence>
<reference evidence="1" key="1">
    <citation type="submission" date="2013-05" db="EMBL/GenBank/DDBJ databases">
        <title>Genome assembly of Cystobacter fuscus DSM 2262.</title>
        <authorList>
            <person name="Sharma G."/>
            <person name="Khatri I."/>
            <person name="Kaur C."/>
            <person name="Mayilraj S."/>
            <person name="Subramanian S."/>
        </authorList>
    </citation>
    <scope>NUCLEOTIDE SEQUENCE [LARGE SCALE GENOMIC DNA]</scope>
    <source>
        <strain evidence="1">DSM 2262</strain>
    </source>
</reference>
<protein>
    <submittedName>
        <fullName evidence="1">Uncharacterized protein</fullName>
    </submittedName>
</protein>
<gene>
    <name evidence="1" type="ORF">D187_002388</name>
</gene>
<dbReference type="AlphaFoldDB" id="S9PDC5"/>